<comment type="caution">
    <text evidence="1">The sequence shown here is derived from an EMBL/GenBank/DDBJ whole genome shotgun (WGS) entry which is preliminary data.</text>
</comment>
<dbReference type="Proteomes" id="UP000011778">
    <property type="component" value="Unassembled WGS sequence"/>
</dbReference>
<sequence length="41" mass="4711">SSFPDNSPIVYKEDSQDAQTLQHFSEETWAIVSLARKKYPP</sequence>
<proteinExistence type="predicted"/>
<reference evidence="1 2" key="1">
    <citation type="submission" date="2013-02" db="EMBL/GenBank/DDBJ databases">
        <authorList>
            <person name="Harkins D.M."/>
            <person name="Durkin A.S."/>
            <person name="Brinkac L.M."/>
            <person name="Haft D.H."/>
            <person name="Selengut J.D."/>
            <person name="Sanka R."/>
            <person name="DePew J."/>
            <person name="Purushe J."/>
            <person name="Tulsiani S.M."/>
            <person name="Graham G.C."/>
            <person name="Burns M.-A."/>
            <person name="Dohnt M.F."/>
            <person name="Smythe L.D."/>
            <person name="McKay D.B."/>
            <person name="Craig S.B."/>
            <person name="Vinetz J.M."/>
            <person name="Sutton G.G."/>
            <person name="Nierman W.C."/>
            <person name="Fouts D.E."/>
        </authorList>
    </citation>
    <scope>NUCLEOTIDE SEQUENCE [LARGE SCALE GENOMIC DNA]</scope>
    <source>
        <strain evidence="1 2">LT2050</strain>
    </source>
</reference>
<accession>M3IRE0</accession>
<feature type="non-terminal residue" evidence="1">
    <location>
        <position position="1"/>
    </location>
</feature>
<protein>
    <submittedName>
        <fullName evidence="1">Uncharacterized protein</fullName>
    </submittedName>
</protein>
<evidence type="ECO:0000313" key="2">
    <source>
        <dbReference type="Proteomes" id="UP000011778"/>
    </source>
</evidence>
<organism evidence="1 2">
    <name type="scientific">Leptospira interrogans serovar Copenhageni str. LT2050</name>
    <dbReference type="NCBI Taxonomy" id="1001598"/>
    <lineage>
        <taxon>Bacteria</taxon>
        <taxon>Pseudomonadati</taxon>
        <taxon>Spirochaetota</taxon>
        <taxon>Spirochaetia</taxon>
        <taxon>Leptospirales</taxon>
        <taxon>Leptospiraceae</taxon>
        <taxon>Leptospira</taxon>
    </lineage>
</organism>
<dbReference type="EMBL" id="AFMD02000144">
    <property type="protein sequence ID" value="EMG23107.1"/>
    <property type="molecule type" value="Genomic_DNA"/>
</dbReference>
<gene>
    <name evidence="1" type="ORF">LEP1GSC150_3133</name>
</gene>
<evidence type="ECO:0000313" key="1">
    <source>
        <dbReference type="EMBL" id="EMG23107.1"/>
    </source>
</evidence>
<dbReference type="AlphaFoldDB" id="M3IRE0"/>
<name>M3IRE0_LEPIT</name>